<proteinExistence type="predicted"/>
<accession>A0A1G6LAB2</accession>
<gene>
    <name evidence="2" type="ORF">SAMN04487894_102285</name>
</gene>
<feature type="region of interest" description="Disordered" evidence="1">
    <location>
        <begin position="184"/>
        <end position="203"/>
    </location>
</feature>
<reference evidence="3" key="1">
    <citation type="submission" date="2016-10" db="EMBL/GenBank/DDBJ databases">
        <authorList>
            <person name="Varghese N."/>
            <person name="Submissions S."/>
        </authorList>
    </citation>
    <scope>NUCLEOTIDE SEQUENCE [LARGE SCALE GENOMIC DNA]</scope>
    <source>
        <strain evidence="3">DSM 25811 / CCM 8410 / LMG 26954 / E90</strain>
    </source>
</reference>
<name>A0A1G6LAB2_NIADE</name>
<protein>
    <submittedName>
        <fullName evidence="2">Uncharacterized protein</fullName>
    </submittedName>
</protein>
<dbReference type="OrthoDB" id="739397at2"/>
<sequence>MKHVSSCLFLVLVLVLSNCTKQSQTDSNLPIEKAQLGRTALISKATLFTEQKDTNASVSPIPQKFFDEVGELVAPVQEKLNSILEKIDPELNKAYQEDAKKLGTIEPGAEKDRLLEIMNEKYHDFMLKGWAETGIDEKAYKEKITGLLPEELRGLIRFEAEFLIFYFDIARPYGSMTWMLPPDHDNYPDPDETKPPTPPTPPTPPCTWGAGNIYYPSINSANAYTYKLMASYAAAYGIGSNGIFSSAFSYPLPWGQSRSGVSLTGNVNFANAACTQVKVHKEIIWNAAAYAFTFYGHASVGTAEYNTGYNAENITVVVPVIGYFRLERKKNITEDYTITKTDSRVNFGASIKTTAFSEGVFSNAGGRNQLYIPKWTITEMCCQ</sequence>
<dbReference type="EMBL" id="FMZO01000002">
    <property type="protein sequence ID" value="SDC40332.1"/>
    <property type="molecule type" value="Genomic_DNA"/>
</dbReference>
<dbReference type="RefSeq" id="WP_143019658.1">
    <property type="nucleotide sequence ID" value="NZ_FMZO01000002.1"/>
</dbReference>
<evidence type="ECO:0000313" key="2">
    <source>
        <dbReference type="EMBL" id="SDC40332.1"/>
    </source>
</evidence>
<evidence type="ECO:0000313" key="3">
    <source>
        <dbReference type="Proteomes" id="UP000198757"/>
    </source>
</evidence>
<dbReference type="AlphaFoldDB" id="A0A1G6LAB2"/>
<organism evidence="2 3">
    <name type="scientific">Niabella drilacis (strain DSM 25811 / CCM 8410 / CCUG 62505 / LMG 26954 / E90)</name>
    <dbReference type="NCBI Taxonomy" id="1285928"/>
    <lineage>
        <taxon>Bacteria</taxon>
        <taxon>Pseudomonadati</taxon>
        <taxon>Bacteroidota</taxon>
        <taxon>Chitinophagia</taxon>
        <taxon>Chitinophagales</taxon>
        <taxon>Chitinophagaceae</taxon>
        <taxon>Niabella</taxon>
    </lineage>
</organism>
<evidence type="ECO:0000256" key="1">
    <source>
        <dbReference type="SAM" id="MobiDB-lite"/>
    </source>
</evidence>
<dbReference type="Proteomes" id="UP000198757">
    <property type="component" value="Unassembled WGS sequence"/>
</dbReference>
<keyword evidence="3" id="KW-1185">Reference proteome</keyword>
<feature type="compositionally biased region" description="Basic and acidic residues" evidence="1">
    <location>
        <begin position="184"/>
        <end position="194"/>
    </location>
</feature>